<keyword evidence="13" id="KW-0547">Nucleotide-binding</keyword>
<dbReference type="SUPFAM" id="SSF51735">
    <property type="entry name" value="NAD(P)-binding Rossmann-fold domains"/>
    <property type="match status" value="1"/>
</dbReference>
<name>A0A2G5SW87_9PELO</name>
<keyword evidence="10" id="KW-0963">Cytoplasm</keyword>
<dbReference type="GO" id="GO:0035999">
    <property type="term" value="P:tetrahydrofolate interconversion"/>
    <property type="evidence" value="ECO:0007669"/>
    <property type="project" value="UniProtKB-UniPathway"/>
</dbReference>
<dbReference type="InterPro" id="IPR020630">
    <property type="entry name" value="THF_DH/CycHdrlase_cat_dom"/>
</dbReference>
<dbReference type="InterPro" id="IPR020628">
    <property type="entry name" value="Formate_THF_ligase_CS"/>
</dbReference>
<keyword evidence="18" id="KW-0511">Multifunctional enzyme</keyword>
<comment type="subunit">
    <text evidence="5">Homodimer.</text>
</comment>
<evidence type="ECO:0000313" key="24">
    <source>
        <dbReference type="Proteomes" id="UP000230233"/>
    </source>
</evidence>
<dbReference type="GO" id="GO:0004329">
    <property type="term" value="F:formate-tetrahydrofolate ligase activity"/>
    <property type="evidence" value="ECO:0007669"/>
    <property type="project" value="UniProtKB-EC"/>
</dbReference>
<reference evidence="24" key="1">
    <citation type="submission" date="2017-10" db="EMBL/GenBank/DDBJ databases">
        <title>Rapid genome shrinkage in a self-fertile nematode reveals novel sperm competition proteins.</title>
        <authorList>
            <person name="Yin D."/>
            <person name="Schwarz E.M."/>
            <person name="Thomas C.G."/>
            <person name="Felde R.L."/>
            <person name="Korf I.F."/>
            <person name="Cutter A.D."/>
            <person name="Schartner C.M."/>
            <person name="Ralston E.J."/>
            <person name="Meyer B.J."/>
            <person name="Haag E.S."/>
        </authorList>
    </citation>
    <scope>NUCLEOTIDE SEQUENCE [LARGE SCALE GENOMIC DNA]</scope>
    <source>
        <strain evidence="24">JU1422</strain>
    </source>
</reference>
<dbReference type="Proteomes" id="UP000230233">
    <property type="component" value="Chromosome X"/>
</dbReference>
<dbReference type="HAMAP" id="MF_01543">
    <property type="entry name" value="FTHFS"/>
    <property type="match status" value="1"/>
</dbReference>
<evidence type="ECO:0000256" key="16">
    <source>
        <dbReference type="ARBA" id="ARBA00022857"/>
    </source>
</evidence>
<evidence type="ECO:0000256" key="18">
    <source>
        <dbReference type="ARBA" id="ARBA00023268"/>
    </source>
</evidence>
<comment type="similarity">
    <text evidence="3">In the N-terminal section; belongs to the tetrahydrofolate dehydrogenase/cyclohydrolase family.</text>
</comment>
<keyword evidence="15" id="KW-0067">ATP-binding</keyword>
<dbReference type="HAMAP" id="MF_01576">
    <property type="entry name" value="THF_DHG_CYH"/>
    <property type="match status" value="1"/>
</dbReference>
<dbReference type="Gene3D" id="3.40.50.10860">
    <property type="entry name" value="Leucine Dehydrogenase, chain A, domain 1"/>
    <property type="match status" value="1"/>
</dbReference>
<evidence type="ECO:0000256" key="7">
    <source>
        <dbReference type="ARBA" id="ARBA00012776"/>
    </source>
</evidence>
<dbReference type="Gene3D" id="3.10.410.10">
    <property type="entry name" value="Formyltetrahydrofolate synthetase, domain 3"/>
    <property type="match status" value="1"/>
</dbReference>
<dbReference type="SUPFAM" id="SSF53223">
    <property type="entry name" value="Aminoacid dehydrogenase-like, N-terminal domain"/>
    <property type="match status" value="1"/>
</dbReference>
<dbReference type="Gene3D" id="3.40.50.720">
    <property type="entry name" value="NAD(P)-binding Rossmann-like Domain"/>
    <property type="match status" value="1"/>
</dbReference>
<keyword evidence="11" id="KW-0554">One-carbon metabolism</keyword>
<dbReference type="FunFam" id="3.10.410.10:FF:000001">
    <property type="entry name" value="Putative formate--tetrahydrofolate ligase"/>
    <property type="match status" value="1"/>
</dbReference>
<sequence>MVAEIVSGLEYSKKVLTEVGEAIAKTREHHPHFESVLAIVQVGNRSDSNVYINAKLKKAKEIGANGKLIKLPDTITQGDLKREIMALNHDNNVDGIIVQLPLDCKHDIDADYIIDLIDPLKDVDGLTRINAGRLARGELQRTIFPCTPYGCLYLVQQATGNPNFVSGKEVVVLGRSKIVGSPAAALFLWHHGTVTICHSKTPNIKEKCLRADILIVAIGRKHYVKADWIKPGAFVIDCGINVGDDPTSRKIYGDVDTEAAKEVAGYLTPVPGGVGPMTVAMLIRNTYEQAKRRRLPGKESNSTWNVEYLKPTLLNPVPSDIAISRSQLPKDIEKVAGEVGIHPDELDLYGRKKAKVSLDILDRLTEVKNGKYVVVAGITPTPLGEGKSTTTIGLVQALGAHLHKNVFACVRQPSQGPTFGIKGGAAGGGYSQVIPMEEFNLHLTGDIHAITAANNLLAAAIDARMFHESTQATEALFNRLAPKNKQGVRPLSEIQLRRLDRLGIPRVNDAEHLSEEQRVSFARLNIDPATITWNRVMDTNDRFLRKIEIGLGPNEKGHTRTTQFDITVASELMAILALTTSLADMQKRIARIVIGSDKTGNPVTADDIGVTDAMTVLMRDTVRPNLMQTLEGTPVFVHAGPFANIAHGQSSILADKVALKLVGQDGFVITEAGFGADIGMEKFFNIKCRYSGLQPSAVVLVATVRALKMHGGGPSVVAGAPLKHEYLDENIPLVEGGCDSNLRKQIENANKFGIPVVVCVNKFATDTDKELELVCSKAKSYGAFDAVVSEHWSQGGAGAVALANSLVKATEGPAKEFKFLYDLELSLEEKIATIAREIYGADGIELSDEAKEKIERYTRQGFSKLPICMAKTHLSLSSDPTKKGAPTGFTLPIRDVRASVGAGFIYPLVGEMTTMPGLNTRPCFYDITIDPVTEIIDGLF</sequence>
<dbReference type="Pfam" id="PF00763">
    <property type="entry name" value="THF_DHG_CYH"/>
    <property type="match status" value="1"/>
</dbReference>
<evidence type="ECO:0000256" key="19">
    <source>
        <dbReference type="ARBA" id="ARBA00036357"/>
    </source>
</evidence>
<evidence type="ECO:0000259" key="22">
    <source>
        <dbReference type="Pfam" id="PF02882"/>
    </source>
</evidence>
<evidence type="ECO:0000256" key="6">
    <source>
        <dbReference type="ARBA" id="ARBA00012295"/>
    </source>
</evidence>
<gene>
    <name evidence="23" type="primary">Cni-K07E3.4</name>
    <name evidence="23" type="synonym">Cnig_chr_X.g24963</name>
    <name evidence="23" type="ORF">B9Z55_024963</name>
</gene>
<dbReference type="Pfam" id="PF02882">
    <property type="entry name" value="THF_DHG_CYH_C"/>
    <property type="match status" value="1"/>
</dbReference>
<dbReference type="GO" id="GO:0004477">
    <property type="term" value="F:methenyltetrahydrofolate cyclohydrolase activity"/>
    <property type="evidence" value="ECO:0007669"/>
    <property type="project" value="UniProtKB-EC"/>
</dbReference>
<feature type="domain" description="Tetrahydrofolate dehydrogenase/cyclohydrolase catalytic" evidence="21">
    <location>
        <begin position="7"/>
        <end position="124"/>
    </location>
</feature>
<dbReference type="GO" id="GO:0005524">
    <property type="term" value="F:ATP binding"/>
    <property type="evidence" value="ECO:0007669"/>
    <property type="project" value="UniProtKB-KW"/>
</dbReference>
<evidence type="ECO:0000256" key="17">
    <source>
        <dbReference type="ARBA" id="ARBA00023002"/>
    </source>
</evidence>
<dbReference type="OrthoDB" id="1845775at2759"/>
<evidence type="ECO:0000256" key="20">
    <source>
        <dbReference type="ARBA" id="ARBA00049033"/>
    </source>
</evidence>
<dbReference type="GO" id="GO:0005829">
    <property type="term" value="C:cytosol"/>
    <property type="evidence" value="ECO:0007669"/>
    <property type="project" value="TreeGrafter"/>
</dbReference>
<evidence type="ECO:0000256" key="9">
    <source>
        <dbReference type="ARBA" id="ARBA00017592"/>
    </source>
</evidence>
<keyword evidence="14" id="KW-0378">Hydrolase</keyword>
<dbReference type="InterPro" id="IPR027417">
    <property type="entry name" value="P-loop_NTPase"/>
</dbReference>
<dbReference type="PROSITE" id="PS00722">
    <property type="entry name" value="FTHFS_2"/>
    <property type="match status" value="1"/>
</dbReference>
<dbReference type="FunFam" id="3.40.50.300:FF:001123">
    <property type="entry name" value="C-1-tetrahydrofolate synthase, cytoplasmic isoform X2"/>
    <property type="match status" value="1"/>
</dbReference>
<evidence type="ECO:0000256" key="3">
    <source>
        <dbReference type="ARBA" id="ARBA00005559"/>
    </source>
</evidence>
<dbReference type="InterPro" id="IPR046346">
    <property type="entry name" value="Aminoacid_DH-like_N_sf"/>
</dbReference>
<protein>
    <recommendedName>
        <fullName evidence="9">C-1-tetrahydrofolate synthase, cytoplasmic</fullName>
        <ecNumber evidence="8">1.5.1.5</ecNumber>
        <ecNumber evidence="7">3.5.4.9</ecNumber>
        <ecNumber evidence="6">6.3.4.3</ecNumber>
    </recommendedName>
</protein>
<comment type="catalytic activity">
    <reaction evidence="19">
        <text>(6R)-5,10-methenyltetrahydrofolate + H2O = (6R)-10-formyltetrahydrofolate + H(+)</text>
        <dbReference type="Rhea" id="RHEA:23700"/>
        <dbReference type="ChEBI" id="CHEBI:15377"/>
        <dbReference type="ChEBI" id="CHEBI:15378"/>
        <dbReference type="ChEBI" id="CHEBI:57455"/>
        <dbReference type="ChEBI" id="CHEBI:195366"/>
        <dbReference type="EC" id="3.5.4.9"/>
    </reaction>
</comment>
<keyword evidence="17" id="KW-0560">Oxidoreductase</keyword>
<evidence type="ECO:0000256" key="8">
    <source>
        <dbReference type="ARBA" id="ARBA00012859"/>
    </source>
</evidence>
<keyword evidence="24" id="KW-1185">Reference proteome</keyword>
<proteinExistence type="inferred from homology"/>
<evidence type="ECO:0000313" key="23">
    <source>
        <dbReference type="EMBL" id="PIC19394.1"/>
    </source>
</evidence>
<comment type="catalytic activity">
    <reaction evidence="20">
        <text>(6S)-5,6,7,8-tetrahydrofolate + formate + ATP = (6R)-10-formyltetrahydrofolate + ADP + phosphate</text>
        <dbReference type="Rhea" id="RHEA:20221"/>
        <dbReference type="ChEBI" id="CHEBI:15740"/>
        <dbReference type="ChEBI" id="CHEBI:30616"/>
        <dbReference type="ChEBI" id="CHEBI:43474"/>
        <dbReference type="ChEBI" id="CHEBI:57453"/>
        <dbReference type="ChEBI" id="CHEBI:195366"/>
        <dbReference type="ChEBI" id="CHEBI:456216"/>
        <dbReference type="EC" id="6.3.4.3"/>
    </reaction>
</comment>
<comment type="caution">
    <text evidence="23">The sequence shown here is derived from an EMBL/GenBank/DDBJ whole genome shotgun (WGS) entry which is preliminary data.</text>
</comment>
<dbReference type="STRING" id="1611254.A0A2G5SW87"/>
<dbReference type="UniPathway" id="UPA00193"/>
<evidence type="ECO:0000256" key="11">
    <source>
        <dbReference type="ARBA" id="ARBA00022563"/>
    </source>
</evidence>
<dbReference type="PROSITE" id="PS00767">
    <property type="entry name" value="THF_DHG_CYH_2"/>
    <property type="match status" value="1"/>
</dbReference>
<dbReference type="GO" id="GO:0004488">
    <property type="term" value="F:methylenetetrahydrofolate dehydrogenase (NADP+) activity"/>
    <property type="evidence" value="ECO:0007669"/>
    <property type="project" value="UniProtKB-EC"/>
</dbReference>
<keyword evidence="16" id="KW-0521">NADP</keyword>
<dbReference type="InterPro" id="IPR000559">
    <property type="entry name" value="Formate_THF_ligase"/>
</dbReference>
<evidence type="ECO:0000256" key="14">
    <source>
        <dbReference type="ARBA" id="ARBA00022801"/>
    </source>
</evidence>
<accession>A0A2G5SW87</accession>
<dbReference type="InterPro" id="IPR020867">
    <property type="entry name" value="THF_DH/CycHdrlase_CS"/>
</dbReference>
<evidence type="ECO:0000256" key="2">
    <source>
        <dbReference type="ARBA" id="ARBA00004777"/>
    </source>
</evidence>
<feature type="domain" description="Tetrahydrofolate dehydrogenase/cyclohydrolase NAD(P)-binding" evidence="22">
    <location>
        <begin position="145"/>
        <end position="293"/>
    </location>
</feature>
<evidence type="ECO:0000256" key="13">
    <source>
        <dbReference type="ARBA" id="ARBA00022741"/>
    </source>
</evidence>
<comment type="subcellular location">
    <subcellularLocation>
        <location evidence="1">Cytoplasm</location>
    </subcellularLocation>
</comment>
<comment type="similarity">
    <text evidence="4">In the C-terminal section; belongs to the formate--tetrahydrofolate ligase family.</text>
</comment>
<dbReference type="InterPro" id="IPR000672">
    <property type="entry name" value="THF_DH/CycHdrlase"/>
</dbReference>
<evidence type="ECO:0000256" key="12">
    <source>
        <dbReference type="ARBA" id="ARBA00022598"/>
    </source>
</evidence>
<dbReference type="EMBL" id="PDUG01000006">
    <property type="protein sequence ID" value="PIC19394.1"/>
    <property type="molecule type" value="Genomic_DNA"/>
</dbReference>
<keyword evidence="12" id="KW-0436">Ligase</keyword>
<dbReference type="PANTHER" id="PTHR48099:SF5">
    <property type="entry name" value="C-1-TETRAHYDROFOLATE SYNTHASE, CYTOPLASMIC"/>
    <property type="match status" value="1"/>
</dbReference>
<dbReference type="FunFam" id="3.40.50.720:FF:000006">
    <property type="entry name" value="Bifunctional protein FolD"/>
    <property type="match status" value="1"/>
</dbReference>
<dbReference type="InterPro" id="IPR020631">
    <property type="entry name" value="THF_DH/CycHdrlase_NAD-bd_dom"/>
</dbReference>
<dbReference type="EC" id="1.5.1.5" evidence="8"/>
<dbReference type="FunFam" id="3.40.50.300:FF:000245">
    <property type="entry name" value="C-1-tetrahydrofolate synthase, cytoplasmic"/>
    <property type="match status" value="1"/>
</dbReference>
<dbReference type="AlphaFoldDB" id="A0A2G5SW87"/>
<evidence type="ECO:0000256" key="4">
    <source>
        <dbReference type="ARBA" id="ARBA00006985"/>
    </source>
</evidence>
<dbReference type="PRINTS" id="PR00085">
    <property type="entry name" value="THFDHDRGNASE"/>
</dbReference>
<dbReference type="CDD" id="cd00477">
    <property type="entry name" value="FTHFS"/>
    <property type="match status" value="1"/>
</dbReference>
<evidence type="ECO:0000256" key="10">
    <source>
        <dbReference type="ARBA" id="ARBA00022490"/>
    </source>
</evidence>
<evidence type="ECO:0000259" key="21">
    <source>
        <dbReference type="Pfam" id="PF00763"/>
    </source>
</evidence>
<dbReference type="EC" id="6.3.4.3" evidence="6"/>
<dbReference type="SUPFAM" id="SSF52540">
    <property type="entry name" value="P-loop containing nucleoside triphosphate hydrolases"/>
    <property type="match status" value="1"/>
</dbReference>
<dbReference type="Gene3D" id="3.40.50.300">
    <property type="entry name" value="P-loop containing nucleotide triphosphate hydrolases"/>
    <property type="match status" value="2"/>
</dbReference>
<dbReference type="PANTHER" id="PTHR48099">
    <property type="entry name" value="C-1-TETRAHYDROFOLATE SYNTHASE, CYTOPLASMIC-RELATED"/>
    <property type="match status" value="1"/>
</dbReference>
<dbReference type="FunFam" id="3.40.50.10860:FF:000005">
    <property type="entry name" value="C-1-tetrahydrofolate synthase, cytoplasmic, putative"/>
    <property type="match status" value="1"/>
</dbReference>
<organism evidence="23 24">
    <name type="scientific">Caenorhabditis nigoni</name>
    <dbReference type="NCBI Taxonomy" id="1611254"/>
    <lineage>
        <taxon>Eukaryota</taxon>
        <taxon>Metazoa</taxon>
        <taxon>Ecdysozoa</taxon>
        <taxon>Nematoda</taxon>
        <taxon>Chromadorea</taxon>
        <taxon>Rhabditida</taxon>
        <taxon>Rhabditina</taxon>
        <taxon>Rhabditomorpha</taxon>
        <taxon>Rhabditoidea</taxon>
        <taxon>Rhabditidae</taxon>
        <taxon>Peloderinae</taxon>
        <taxon>Caenorhabditis</taxon>
    </lineage>
</organism>
<evidence type="ECO:0000256" key="5">
    <source>
        <dbReference type="ARBA" id="ARBA00011738"/>
    </source>
</evidence>
<dbReference type="PROSITE" id="PS00721">
    <property type="entry name" value="FTHFS_1"/>
    <property type="match status" value="1"/>
</dbReference>
<dbReference type="Pfam" id="PF01268">
    <property type="entry name" value="FTHFS"/>
    <property type="match status" value="1"/>
</dbReference>
<dbReference type="InterPro" id="IPR036291">
    <property type="entry name" value="NAD(P)-bd_dom_sf"/>
</dbReference>
<dbReference type="EC" id="3.5.4.9" evidence="7"/>
<evidence type="ECO:0000256" key="15">
    <source>
        <dbReference type="ARBA" id="ARBA00022840"/>
    </source>
</evidence>
<dbReference type="CDD" id="cd01080">
    <property type="entry name" value="NAD_bind_m-THF_DH_Cyclohyd"/>
    <property type="match status" value="1"/>
</dbReference>
<evidence type="ECO:0000256" key="1">
    <source>
        <dbReference type="ARBA" id="ARBA00004496"/>
    </source>
</evidence>
<comment type="pathway">
    <text evidence="2">One-carbon metabolism; tetrahydrofolate interconversion.</text>
</comment>